<organism evidence="2 3">
    <name type="scientific">Merluccius polli</name>
    <name type="common">Benguela hake</name>
    <name type="synonym">Merluccius cadenati</name>
    <dbReference type="NCBI Taxonomy" id="89951"/>
    <lineage>
        <taxon>Eukaryota</taxon>
        <taxon>Metazoa</taxon>
        <taxon>Chordata</taxon>
        <taxon>Craniata</taxon>
        <taxon>Vertebrata</taxon>
        <taxon>Euteleostomi</taxon>
        <taxon>Actinopterygii</taxon>
        <taxon>Neopterygii</taxon>
        <taxon>Teleostei</taxon>
        <taxon>Neoteleostei</taxon>
        <taxon>Acanthomorphata</taxon>
        <taxon>Zeiogadaria</taxon>
        <taxon>Gadariae</taxon>
        <taxon>Gadiformes</taxon>
        <taxon>Gadoidei</taxon>
        <taxon>Merlucciidae</taxon>
        <taxon>Merluccius</taxon>
    </lineage>
</organism>
<comment type="caution">
    <text evidence="2">The sequence shown here is derived from an EMBL/GenBank/DDBJ whole genome shotgun (WGS) entry which is preliminary data.</text>
</comment>
<dbReference type="Proteomes" id="UP001174136">
    <property type="component" value="Unassembled WGS sequence"/>
</dbReference>
<evidence type="ECO:0000313" key="3">
    <source>
        <dbReference type="Proteomes" id="UP001174136"/>
    </source>
</evidence>
<keyword evidence="1" id="KW-0472">Membrane</keyword>
<dbReference type="EMBL" id="JAOPHQ010004854">
    <property type="protein sequence ID" value="KAK0137710.1"/>
    <property type="molecule type" value="Genomic_DNA"/>
</dbReference>
<keyword evidence="1" id="KW-1133">Transmembrane helix</keyword>
<sequence length="193" mass="20713">MPTKVTTRGADLIFIFSSDTKAELMVPSRLPPPRLVLVFLKLLEARAPEMVGSTRGLSLVFTLPDDDADGGGGGKHGALGGGGFMRVAAATLLPSGSSTRNLPAGPASLKMGILKDQGGSGWRGRLRMMRRAGVILFDFVLRKYIAVERNTVAPTNMLMIPVTMPSTFIGLPLFFFKKAAMRGVCKRAQIQHL</sequence>
<feature type="transmembrane region" description="Helical" evidence="1">
    <location>
        <begin position="157"/>
        <end position="176"/>
    </location>
</feature>
<gene>
    <name evidence="2" type="ORF">N1851_026077</name>
</gene>
<reference evidence="2" key="1">
    <citation type="journal article" date="2023" name="Front. Mar. Sci.">
        <title>A new Merluccius polli reference genome to investigate the effects of global change in West African waters.</title>
        <authorList>
            <person name="Mateo J.L."/>
            <person name="Blanco-Fernandez C."/>
            <person name="Garcia-Vazquez E."/>
            <person name="Machado-Schiaffino G."/>
        </authorList>
    </citation>
    <scope>NUCLEOTIDE SEQUENCE</scope>
    <source>
        <strain evidence="2">C29</strain>
        <tissue evidence="2">Fin</tissue>
    </source>
</reference>
<dbReference type="AlphaFoldDB" id="A0AA47MCN6"/>
<proteinExistence type="predicted"/>
<evidence type="ECO:0000313" key="2">
    <source>
        <dbReference type="EMBL" id="KAK0137710.1"/>
    </source>
</evidence>
<evidence type="ECO:0000256" key="1">
    <source>
        <dbReference type="SAM" id="Phobius"/>
    </source>
</evidence>
<keyword evidence="3" id="KW-1185">Reference proteome</keyword>
<protein>
    <submittedName>
        <fullName evidence="2">Uncharacterized protein</fullName>
    </submittedName>
</protein>
<name>A0AA47MCN6_MERPO</name>
<keyword evidence="1" id="KW-0812">Transmembrane</keyword>
<accession>A0AA47MCN6</accession>